<evidence type="ECO:0000259" key="3">
    <source>
        <dbReference type="Pfam" id="PF02518"/>
    </source>
</evidence>
<dbReference type="Pfam" id="PF06580">
    <property type="entry name" value="His_kinase"/>
    <property type="match status" value="1"/>
</dbReference>
<evidence type="ECO:0000313" key="6">
    <source>
        <dbReference type="Proteomes" id="UP000071641"/>
    </source>
</evidence>
<feature type="transmembrane region" description="Helical" evidence="2">
    <location>
        <begin position="69"/>
        <end position="88"/>
    </location>
</feature>
<dbReference type="EC" id="2.7.13.3" evidence="5"/>
<dbReference type="InterPro" id="IPR036890">
    <property type="entry name" value="HATPase_C_sf"/>
</dbReference>
<sequence>MNPTIPYLERTRVLVVIGICSVIAYITGFLFGGAFFYHLAISLGYGITFNFLHVFLLRNFPQWSNPARTAIAITTGSIIGTMNMQLWIYQYRGFWRPEVLLPTLIFTVSVAIFTACFFIMRERARQAENDLKDSKLQQAEQEKALINSQLKSLQGQMEPHFLFNTLANIQVLIDIDAPKAKVLLEKITDLLRASLKQQRKDTVSLNDELKLLDSYLSIQQIRLSDRMGFEIKVDPSISKQTRIPPFLIQPAVENAVVHGIEPSVKGGYIQINFSKQEDVLTVEVSDNGIGFNDGSKGNGVSMRNVKERLSTLYGEKGRLKLIPHQGGGFTTRISFQCEQ</sequence>
<keyword evidence="5" id="KW-0808">Transferase</keyword>
<accession>A0A128F8S8</accession>
<reference evidence="6" key="1">
    <citation type="submission" date="2016-02" db="EMBL/GenBank/DDBJ databases">
        <authorList>
            <person name="Rodrigo-Torres Lidia"/>
            <person name="Arahal R.David."/>
        </authorList>
    </citation>
    <scope>NUCLEOTIDE SEQUENCE [LARGE SCALE GENOMIC DNA]</scope>
    <source>
        <strain evidence="6">CECT 9029</strain>
    </source>
</reference>
<dbReference type="GO" id="GO:0000155">
    <property type="term" value="F:phosphorelay sensor kinase activity"/>
    <property type="evidence" value="ECO:0007669"/>
    <property type="project" value="InterPro"/>
</dbReference>
<keyword evidence="1" id="KW-0175">Coiled coil</keyword>
<feature type="domain" description="Signal transduction histidine kinase internal region" evidence="4">
    <location>
        <begin position="149"/>
        <end position="226"/>
    </location>
</feature>
<dbReference type="RefSeq" id="WP_062665012.1">
    <property type="nucleotide sequence ID" value="NZ_FIZX01000002.1"/>
</dbReference>
<dbReference type="InterPro" id="IPR050640">
    <property type="entry name" value="Bact_2-comp_sensor_kinase"/>
</dbReference>
<keyword evidence="2" id="KW-0472">Membrane</keyword>
<dbReference type="Proteomes" id="UP000071641">
    <property type="component" value="Unassembled WGS sequence"/>
</dbReference>
<dbReference type="SUPFAM" id="SSF55874">
    <property type="entry name" value="ATPase domain of HSP90 chaperone/DNA topoisomerase II/histidine kinase"/>
    <property type="match status" value="1"/>
</dbReference>
<dbReference type="OrthoDB" id="2514702at2"/>
<feature type="domain" description="Histidine kinase/HSP90-like ATPase" evidence="3">
    <location>
        <begin position="248"/>
        <end position="336"/>
    </location>
</feature>
<feature type="transmembrane region" description="Helical" evidence="2">
    <location>
        <begin position="37"/>
        <end position="57"/>
    </location>
</feature>
<evidence type="ECO:0000259" key="4">
    <source>
        <dbReference type="Pfam" id="PF06580"/>
    </source>
</evidence>
<evidence type="ECO:0000313" key="5">
    <source>
        <dbReference type="EMBL" id="CZF82764.1"/>
    </source>
</evidence>
<dbReference type="AlphaFoldDB" id="A0A128F8S8"/>
<keyword evidence="6" id="KW-1185">Reference proteome</keyword>
<name>A0A128F8S8_9GAMM</name>
<dbReference type="PANTHER" id="PTHR34220:SF9">
    <property type="entry name" value="SIGNAL TRANSDUCTION HISTIDINE KINASE INTERNAL REGION DOMAIN-CONTAINING PROTEIN"/>
    <property type="match status" value="1"/>
</dbReference>
<keyword evidence="5" id="KW-0418">Kinase</keyword>
<gene>
    <name evidence="5" type="primary">yehU_2</name>
    <name evidence="5" type="ORF">GCE9029_03421</name>
</gene>
<feature type="coiled-coil region" evidence="1">
    <location>
        <begin position="124"/>
        <end position="156"/>
    </location>
</feature>
<keyword evidence="2" id="KW-1133">Transmembrane helix</keyword>
<dbReference type="Pfam" id="PF02518">
    <property type="entry name" value="HATPase_c"/>
    <property type="match status" value="1"/>
</dbReference>
<dbReference type="GO" id="GO:0016020">
    <property type="term" value="C:membrane"/>
    <property type="evidence" value="ECO:0007669"/>
    <property type="project" value="InterPro"/>
</dbReference>
<organism evidence="5 6">
    <name type="scientific">Grimontia celer</name>
    <dbReference type="NCBI Taxonomy" id="1796497"/>
    <lineage>
        <taxon>Bacteria</taxon>
        <taxon>Pseudomonadati</taxon>
        <taxon>Pseudomonadota</taxon>
        <taxon>Gammaproteobacteria</taxon>
        <taxon>Vibrionales</taxon>
        <taxon>Vibrionaceae</taxon>
        <taxon>Grimontia</taxon>
    </lineage>
</organism>
<evidence type="ECO:0000256" key="2">
    <source>
        <dbReference type="SAM" id="Phobius"/>
    </source>
</evidence>
<feature type="transmembrane region" description="Helical" evidence="2">
    <location>
        <begin position="100"/>
        <end position="120"/>
    </location>
</feature>
<dbReference type="EMBL" id="FIZX01000002">
    <property type="protein sequence ID" value="CZF82764.1"/>
    <property type="molecule type" value="Genomic_DNA"/>
</dbReference>
<evidence type="ECO:0000256" key="1">
    <source>
        <dbReference type="SAM" id="Coils"/>
    </source>
</evidence>
<protein>
    <submittedName>
        <fullName evidence="5">Sensor histidine kinase YehU</fullName>
        <ecNumber evidence="5">2.7.13.3</ecNumber>
    </submittedName>
</protein>
<dbReference type="Gene3D" id="3.30.565.10">
    <property type="entry name" value="Histidine kinase-like ATPase, C-terminal domain"/>
    <property type="match status" value="1"/>
</dbReference>
<dbReference type="STRING" id="1796497.GCE9029_03421"/>
<keyword evidence="2" id="KW-0812">Transmembrane</keyword>
<dbReference type="InterPro" id="IPR010559">
    <property type="entry name" value="Sig_transdc_His_kin_internal"/>
</dbReference>
<feature type="transmembrane region" description="Helical" evidence="2">
    <location>
        <begin position="12"/>
        <end position="31"/>
    </location>
</feature>
<dbReference type="PANTHER" id="PTHR34220">
    <property type="entry name" value="SENSOR HISTIDINE KINASE YPDA"/>
    <property type="match status" value="1"/>
</dbReference>
<proteinExistence type="predicted"/>
<dbReference type="InterPro" id="IPR003594">
    <property type="entry name" value="HATPase_dom"/>
</dbReference>